<accession>A0AC58MQQ8</accession>
<sequence>MPEKLGLSVGGDQSKAWSSGGEPPEEPGTSPWDSLQPQAFSPSWAPSRTQTRRQQLLPCHPASLATEPALRTPGRHCAFTPKTLSWIRLILISSGVFLVPFSPKMVWEATSSRMALLSPWDPSYEAKARPQVWEASCGSGVSFSSRTLCHPSFWPMYEAVGRDLRPTQKHQNGQPVSRDAGLPVMCHEDFFFLDPLLPRGHRVPLYLSEPPQQAMGSLKLLLLPPIMSPSVCPSTSQGCSTAWLSEPELTALTGLLQMSQGEPRPSSLVAPLTSAGHTDSF</sequence>
<keyword evidence="1" id="KW-1185">Reference proteome</keyword>
<reference evidence="2" key="1">
    <citation type="submission" date="2025-08" db="UniProtKB">
        <authorList>
            <consortium name="RefSeq"/>
        </authorList>
    </citation>
    <scope>IDENTIFICATION</scope>
</reference>
<organism evidence="1 2">
    <name type="scientific">Castor canadensis</name>
    <name type="common">American beaver</name>
    <dbReference type="NCBI Taxonomy" id="51338"/>
    <lineage>
        <taxon>Eukaryota</taxon>
        <taxon>Metazoa</taxon>
        <taxon>Chordata</taxon>
        <taxon>Craniata</taxon>
        <taxon>Vertebrata</taxon>
        <taxon>Euteleostomi</taxon>
        <taxon>Mammalia</taxon>
        <taxon>Eutheria</taxon>
        <taxon>Euarchontoglires</taxon>
        <taxon>Glires</taxon>
        <taxon>Rodentia</taxon>
        <taxon>Castorimorpha</taxon>
        <taxon>Castoridae</taxon>
        <taxon>Castor</taxon>
    </lineage>
</organism>
<name>A0AC58MQQ8_CASCN</name>
<dbReference type="Proteomes" id="UP001732720">
    <property type="component" value="Chromosome 6"/>
</dbReference>
<evidence type="ECO:0000313" key="2">
    <source>
        <dbReference type="RefSeq" id="XP_073931725.1"/>
    </source>
</evidence>
<proteinExistence type="predicted"/>
<protein>
    <submittedName>
        <fullName evidence="2">Histone deacetylase complex subunit SAP25 isoform X1</fullName>
    </submittedName>
</protein>
<dbReference type="RefSeq" id="XP_073931725.1">
    <property type="nucleotide sequence ID" value="XM_074075624.1"/>
</dbReference>
<evidence type="ECO:0000313" key="1">
    <source>
        <dbReference type="Proteomes" id="UP001732720"/>
    </source>
</evidence>
<gene>
    <name evidence="2" type="primary">Sap25</name>
</gene>